<protein>
    <submittedName>
        <fullName evidence="7">Transcription regulator</fullName>
    </submittedName>
</protein>
<keyword evidence="4" id="KW-0804">Transcription</keyword>
<dbReference type="GO" id="GO:0005829">
    <property type="term" value="C:cytosol"/>
    <property type="evidence" value="ECO:0007669"/>
    <property type="project" value="TreeGrafter"/>
</dbReference>
<evidence type="ECO:0000259" key="6">
    <source>
        <dbReference type="Pfam" id="PF03466"/>
    </source>
</evidence>
<feature type="domain" description="LysR substrate-binding" evidence="6">
    <location>
        <begin position="87"/>
        <end position="297"/>
    </location>
</feature>
<proteinExistence type="inferred from homology"/>
<dbReference type="GO" id="GO:0003677">
    <property type="term" value="F:DNA binding"/>
    <property type="evidence" value="ECO:0007669"/>
    <property type="project" value="UniProtKB-KW"/>
</dbReference>
<dbReference type="PANTHER" id="PTHR30419">
    <property type="entry name" value="HTH-TYPE TRANSCRIPTIONAL REGULATOR YBHD"/>
    <property type="match status" value="1"/>
</dbReference>
<dbReference type="EMBL" id="JQCL01000080">
    <property type="protein sequence ID" value="KRO08466.1"/>
    <property type="molecule type" value="Genomic_DNA"/>
</dbReference>
<dbReference type="Gene3D" id="1.10.10.10">
    <property type="entry name" value="Winged helix-like DNA-binding domain superfamily/Winged helix DNA-binding domain"/>
    <property type="match status" value="1"/>
</dbReference>
<dbReference type="Pfam" id="PF03466">
    <property type="entry name" value="LysR_substrate"/>
    <property type="match status" value="1"/>
</dbReference>
<evidence type="ECO:0000313" key="7">
    <source>
        <dbReference type="EMBL" id="KRO08466.1"/>
    </source>
</evidence>
<dbReference type="Gene3D" id="3.40.190.290">
    <property type="match status" value="1"/>
</dbReference>
<dbReference type="InterPro" id="IPR036388">
    <property type="entry name" value="WH-like_DNA-bd_sf"/>
</dbReference>
<dbReference type="AlphaFoldDB" id="A0A0R2M983"/>
<dbReference type="SUPFAM" id="SSF53850">
    <property type="entry name" value="Periplasmic binding protein-like II"/>
    <property type="match status" value="1"/>
</dbReference>
<dbReference type="Pfam" id="PF00126">
    <property type="entry name" value="HTH_1"/>
    <property type="match status" value="1"/>
</dbReference>
<dbReference type="CDD" id="cd05466">
    <property type="entry name" value="PBP2_LTTR_substrate"/>
    <property type="match status" value="1"/>
</dbReference>
<accession>A0A0R2M983</accession>
<dbReference type="STRING" id="942150.IV64_GL000554"/>
<dbReference type="InterPro" id="IPR000847">
    <property type="entry name" value="LysR_HTH_N"/>
</dbReference>
<keyword evidence="2" id="KW-0805">Transcription regulation</keyword>
<dbReference type="InterPro" id="IPR005119">
    <property type="entry name" value="LysR_subst-bd"/>
</dbReference>
<dbReference type="Proteomes" id="UP000051783">
    <property type="component" value="Unassembled WGS sequence"/>
</dbReference>
<evidence type="ECO:0000256" key="3">
    <source>
        <dbReference type="ARBA" id="ARBA00023125"/>
    </source>
</evidence>
<feature type="domain" description="HTH lysR-type" evidence="5">
    <location>
        <begin position="12"/>
        <end position="61"/>
    </location>
</feature>
<sequence length="305" mass="34230">MNDKLKDILEGVTKYSTITQVSKACYVSQPYISRLLTETEADFGMKLVNRNLTPISLTYAGTRVLAYLQEEVLIDRKMQSEMQQLSEHQGGSLTIAVYPGFANFWMPRLLFKIQRRFPALHIKIVEETTSIAERDLPSGKIDIFIGKVIYNEKINSSSLGRIPLYLVIPEYSKLFKRGHLYRDSVSDDIKILNGAPFITISQESRFQEMIDHFLKDNGVRVRNVVEVQNTMLATLLAASGGGYTITMKQIIENLPKIGDINGLKLPIDQFSLDVGVSYCESSSTSKFIEETVSIIKQVGLTGLGC</sequence>
<comment type="similarity">
    <text evidence="1">Belongs to the LysR transcriptional regulatory family.</text>
</comment>
<reference evidence="7 8" key="1">
    <citation type="journal article" date="2015" name="Genome Announc.">
        <title>Expanding the biotechnology potential of lactobacilli through comparative genomics of 213 strains and associated genera.</title>
        <authorList>
            <person name="Sun Z."/>
            <person name="Harris H.M."/>
            <person name="McCann A."/>
            <person name="Guo C."/>
            <person name="Argimon S."/>
            <person name="Zhang W."/>
            <person name="Yang X."/>
            <person name="Jeffery I.B."/>
            <person name="Cooney J.C."/>
            <person name="Kagawa T.F."/>
            <person name="Liu W."/>
            <person name="Song Y."/>
            <person name="Salvetti E."/>
            <person name="Wrobel A."/>
            <person name="Rasinkangas P."/>
            <person name="Parkhill J."/>
            <person name="Rea M.C."/>
            <person name="O'Sullivan O."/>
            <person name="Ritari J."/>
            <person name="Douillard F.P."/>
            <person name="Paul Ross R."/>
            <person name="Yang R."/>
            <person name="Briner A.E."/>
            <person name="Felis G.E."/>
            <person name="de Vos W.M."/>
            <person name="Barrangou R."/>
            <person name="Klaenhammer T.R."/>
            <person name="Caufield P.W."/>
            <person name="Cui Y."/>
            <person name="Zhang H."/>
            <person name="O'Toole P.W."/>
        </authorList>
    </citation>
    <scope>NUCLEOTIDE SEQUENCE [LARGE SCALE GENOMIC DNA]</scope>
    <source>
        <strain evidence="7 8">LMG 26013</strain>
    </source>
</reference>
<dbReference type="SUPFAM" id="SSF46785">
    <property type="entry name" value="Winged helix' DNA-binding domain"/>
    <property type="match status" value="1"/>
</dbReference>
<evidence type="ECO:0000256" key="1">
    <source>
        <dbReference type="ARBA" id="ARBA00009437"/>
    </source>
</evidence>
<dbReference type="InterPro" id="IPR050950">
    <property type="entry name" value="HTH-type_LysR_regulators"/>
</dbReference>
<comment type="caution">
    <text evidence="7">The sequence shown here is derived from an EMBL/GenBank/DDBJ whole genome shotgun (WGS) entry which is preliminary data.</text>
</comment>
<evidence type="ECO:0000259" key="5">
    <source>
        <dbReference type="Pfam" id="PF00126"/>
    </source>
</evidence>
<dbReference type="PATRIC" id="fig|942150.3.peg.567"/>
<evidence type="ECO:0000256" key="2">
    <source>
        <dbReference type="ARBA" id="ARBA00023015"/>
    </source>
</evidence>
<organism evidence="7 8">
    <name type="scientific">Lactiplantibacillus xiangfangensis</name>
    <dbReference type="NCBI Taxonomy" id="942150"/>
    <lineage>
        <taxon>Bacteria</taxon>
        <taxon>Bacillati</taxon>
        <taxon>Bacillota</taxon>
        <taxon>Bacilli</taxon>
        <taxon>Lactobacillales</taxon>
        <taxon>Lactobacillaceae</taxon>
        <taxon>Lactiplantibacillus</taxon>
    </lineage>
</organism>
<dbReference type="RefSeq" id="WP_237757336.1">
    <property type="nucleotide sequence ID" value="NZ_JQCL01000080.1"/>
</dbReference>
<evidence type="ECO:0000256" key="4">
    <source>
        <dbReference type="ARBA" id="ARBA00023163"/>
    </source>
</evidence>
<gene>
    <name evidence="7" type="ORF">IV64_GL000554</name>
</gene>
<keyword evidence="8" id="KW-1185">Reference proteome</keyword>
<keyword evidence="3" id="KW-0238">DNA-binding</keyword>
<dbReference type="GO" id="GO:0003700">
    <property type="term" value="F:DNA-binding transcription factor activity"/>
    <property type="evidence" value="ECO:0007669"/>
    <property type="project" value="InterPro"/>
</dbReference>
<dbReference type="InterPro" id="IPR036390">
    <property type="entry name" value="WH_DNA-bd_sf"/>
</dbReference>
<evidence type="ECO:0000313" key="8">
    <source>
        <dbReference type="Proteomes" id="UP000051783"/>
    </source>
</evidence>
<name>A0A0R2M983_9LACO</name>